<dbReference type="SUPFAM" id="SSF47203">
    <property type="entry name" value="Acyl-CoA dehydrogenase C-terminal domain-like"/>
    <property type="match status" value="2"/>
</dbReference>
<feature type="compositionally biased region" description="Polar residues" evidence="1">
    <location>
        <begin position="530"/>
        <end position="551"/>
    </location>
</feature>
<dbReference type="EMBL" id="JARAWC010000001">
    <property type="protein sequence ID" value="MDX2958246.1"/>
    <property type="molecule type" value="Genomic_DNA"/>
</dbReference>
<comment type="caution">
    <text evidence="3">The sequence shown here is derived from an EMBL/GenBank/DDBJ whole genome shotgun (WGS) entry which is preliminary data.</text>
</comment>
<dbReference type="GO" id="GO:0005504">
    <property type="term" value="F:fatty acid binding"/>
    <property type="evidence" value="ECO:0007669"/>
    <property type="project" value="TreeGrafter"/>
</dbReference>
<dbReference type="InterPro" id="IPR055060">
    <property type="entry name" value="ACOX_C_alpha1"/>
</dbReference>
<dbReference type="GeneID" id="69808283"/>
<name>A0AAP6B4V9_9ACTN</name>
<dbReference type="SUPFAM" id="SSF56645">
    <property type="entry name" value="Acyl-CoA dehydrogenase NM domain-like"/>
    <property type="match status" value="1"/>
</dbReference>
<feature type="region of interest" description="Disordered" evidence="1">
    <location>
        <begin position="529"/>
        <end position="551"/>
    </location>
</feature>
<dbReference type="Pfam" id="PF22924">
    <property type="entry name" value="ACOX_C_alpha1"/>
    <property type="match status" value="1"/>
</dbReference>
<dbReference type="GO" id="GO:0071949">
    <property type="term" value="F:FAD binding"/>
    <property type="evidence" value="ECO:0007669"/>
    <property type="project" value="InterPro"/>
</dbReference>
<dbReference type="GO" id="GO:0055088">
    <property type="term" value="P:lipid homeostasis"/>
    <property type="evidence" value="ECO:0007669"/>
    <property type="project" value="TreeGrafter"/>
</dbReference>
<dbReference type="Gene3D" id="2.40.110.10">
    <property type="entry name" value="Butyryl-CoA Dehydrogenase, subunit A, domain 2"/>
    <property type="match status" value="1"/>
</dbReference>
<feature type="domain" description="Acyl-CoA oxidase C-alpha1" evidence="2">
    <location>
        <begin position="238"/>
        <end position="382"/>
    </location>
</feature>
<protein>
    <submittedName>
        <fullName evidence="3">Acyl-CoA dehydrogenase</fullName>
    </submittedName>
</protein>
<evidence type="ECO:0000313" key="5">
    <source>
        <dbReference type="Proteomes" id="UP001272987"/>
    </source>
</evidence>
<dbReference type="GO" id="GO:0033540">
    <property type="term" value="P:fatty acid beta-oxidation using acyl-CoA oxidase"/>
    <property type="evidence" value="ECO:0007669"/>
    <property type="project" value="TreeGrafter"/>
</dbReference>
<evidence type="ECO:0000256" key="1">
    <source>
        <dbReference type="SAM" id="MobiDB-lite"/>
    </source>
</evidence>
<dbReference type="PANTHER" id="PTHR10909:SF382">
    <property type="entry name" value="ACYL-COENZYME A OXIDASE"/>
    <property type="match status" value="1"/>
</dbReference>
<proteinExistence type="predicted"/>
<gene>
    <name evidence="3" type="ORF">PV399_00715</name>
    <name evidence="4" type="ORF">PV666_12025</name>
</gene>
<evidence type="ECO:0000313" key="3">
    <source>
        <dbReference type="EMBL" id="MDX2958246.1"/>
    </source>
</evidence>
<reference evidence="3 5" key="1">
    <citation type="journal article" date="2023" name="Microb. Genom.">
        <title>Mesoterricola silvestris gen. nov., sp. nov., Mesoterricola sediminis sp. nov., Geothrix oryzae sp. nov., Geothrix edaphica sp. nov., Geothrix rubra sp. nov., and Geothrix limicola sp. nov., six novel members of Acidobacteriota isolated from soils.</title>
        <authorList>
            <person name="Weisberg A.J."/>
            <person name="Pearce E."/>
            <person name="Kramer C.G."/>
            <person name="Chang J.H."/>
            <person name="Clarke C.R."/>
        </authorList>
    </citation>
    <scope>NUCLEOTIDE SEQUENCE</scope>
    <source>
        <strain evidence="4 5">NB05-1H</strain>
        <strain evidence="3">NRRL_B-16521</strain>
    </source>
</reference>
<accession>A0AAP6B4V9</accession>
<dbReference type="InterPro" id="IPR046373">
    <property type="entry name" value="Acyl-CoA_Oxase/DH_mid-dom_sf"/>
</dbReference>
<evidence type="ECO:0000259" key="2">
    <source>
        <dbReference type="Pfam" id="PF22924"/>
    </source>
</evidence>
<organism evidence="3 6">
    <name type="scientific">Streptomyces acidiscabies</name>
    <dbReference type="NCBI Taxonomy" id="42234"/>
    <lineage>
        <taxon>Bacteria</taxon>
        <taxon>Bacillati</taxon>
        <taxon>Actinomycetota</taxon>
        <taxon>Actinomycetes</taxon>
        <taxon>Kitasatosporales</taxon>
        <taxon>Streptomycetaceae</taxon>
        <taxon>Streptomyces</taxon>
    </lineage>
</organism>
<dbReference type="GO" id="GO:0003997">
    <property type="term" value="F:acyl-CoA oxidase activity"/>
    <property type="evidence" value="ECO:0007669"/>
    <property type="project" value="InterPro"/>
</dbReference>
<dbReference type="Proteomes" id="UP001272987">
    <property type="component" value="Unassembled WGS sequence"/>
</dbReference>
<dbReference type="InterPro" id="IPR012258">
    <property type="entry name" value="Acyl-CoA_oxidase"/>
</dbReference>
<dbReference type="InterPro" id="IPR009100">
    <property type="entry name" value="AcylCoA_DH/oxidase_NM_dom_sf"/>
</dbReference>
<dbReference type="PANTHER" id="PTHR10909">
    <property type="entry name" value="ELECTRON TRANSPORT OXIDOREDUCTASE"/>
    <property type="match status" value="1"/>
</dbReference>
<keyword evidence="5" id="KW-1185">Reference proteome</keyword>
<dbReference type="RefSeq" id="WP_029184433.1">
    <property type="nucleotide sequence ID" value="NZ_CP122369.1"/>
</dbReference>
<dbReference type="Proteomes" id="UP001282288">
    <property type="component" value="Unassembled WGS sequence"/>
</dbReference>
<dbReference type="EMBL" id="JARAWP010000006">
    <property type="protein sequence ID" value="MDX3018613.1"/>
    <property type="molecule type" value="Genomic_DNA"/>
</dbReference>
<sequence length="551" mass="57643">MAGEHDVASALLRRAAVLGDAGQLLGDIDRLAEVQAEAAVRQPALYMALVNHYVLCLNAVVSFGMDDACLKPYRAALEGGVAKGVFLVTEVGRAGSHLGARTTAEFDVTTREFVLDTPDADALKFSSVTPDGPPTYGAVIARALVEGVDRGTFAFLVDLTDGERAAPGVEISGPLTASALPLAYGLIRFRNCRVPYGRWLSDGAWIDPDGRFTDPVGSPGARLRRTMSVGQALWATVPSAMAAMSRRAAVTALRFAERRTTPSGAALLDHLTHQRALLGALSGAYALSCAADAALTAWRRKASGSAAPEAALSPWVAVDASLALLKAGATEEAVRVVEVCRRHCGLAGFLDVNLLEGYLGAAQAFTVAGGDNALIFVDTGRAGLGGGREEPVIPTELTDPGWWPSVARAQELRLAADAAPGDLPRLKDLGEAAAASLLARALTGHPLAVLYGLLQADRTAGRLVATGVLGPDDVRALPKAIDRLCEELMPQLPALIDEFDTQPTEGPPLGAPDYATALWDHFANSLARGSRTTTSHGNSTLSSTSFSRRVT</sequence>
<dbReference type="InterPro" id="IPR036250">
    <property type="entry name" value="AcylCo_DH-like_C"/>
</dbReference>
<evidence type="ECO:0000313" key="6">
    <source>
        <dbReference type="Proteomes" id="UP001282288"/>
    </source>
</evidence>
<evidence type="ECO:0000313" key="4">
    <source>
        <dbReference type="EMBL" id="MDX3018613.1"/>
    </source>
</evidence>
<dbReference type="Gene3D" id="1.20.140.10">
    <property type="entry name" value="Butyryl-CoA Dehydrogenase, subunit A, domain 3"/>
    <property type="match status" value="2"/>
</dbReference>
<dbReference type="AlphaFoldDB" id="A0AAP6B4V9"/>